<dbReference type="OrthoDB" id="5404794at2759"/>
<feature type="compositionally biased region" description="Basic and acidic residues" evidence="1">
    <location>
        <begin position="592"/>
        <end position="610"/>
    </location>
</feature>
<feature type="compositionally biased region" description="Basic and acidic residues" evidence="1">
    <location>
        <begin position="20"/>
        <end position="32"/>
    </location>
</feature>
<organism evidence="2 3">
    <name type="scientific">Verruconis gallopava</name>
    <dbReference type="NCBI Taxonomy" id="253628"/>
    <lineage>
        <taxon>Eukaryota</taxon>
        <taxon>Fungi</taxon>
        <taxon>Dikarya</taxon>
        <taxon>Ascomycota</taxon>
        <taxon>Pezizomycotina</taxon>
        <taxon>Dothideomycetes</taxon>
        <taxon>Pleosporomycetidae</taxon>
        <taxon>Venturiales</taxon>
        <taxon>Sympoventuriaceae</taxon>
        <taxon>Verruconis</taxon>
    </lineage>
</organism>
<evidence type="ECO:0000313" key="2">
    <source>
        <dbReference type="EMBL" id="KIW06785.1"/>
    </source>
</evidence>
<reference evidence="2 3" key="1">
    <citation type="submission" date="2015-01" db="EMBL/GenBank/DDBJ databases">
        <title>The Genome Sequence of Ochroconis gallopava CBS43764.</title>
        <authorList>
            <consortium name="The Broad Institute Genomics Platform"/>
            <person name="Cuomo C."/>
            <person name="de Hoog S."/>
            <person name="Gorbushina A."/>
            <person name="Stielow B."/>
            <person name="Teixiera M."/>
            <person name="Abouelleil A."/>
            <person name="Chapman S.B."/>
            <person name="Priest M."/>
            <person name="Young S.K."/>
            <person name="Wortman J."/>
            <person name="Nusbaum C."/>
            <person name="Birren B."/>
        </authorList>
    </citation>
    <scope>NUCLEOTIDE SEQUENCE [LARGE SCALE GENOMIC DNA]</scope>
    <source>
        <strain evidence="2 3">CBS 43764</strain>
    </source>
</reference>
<sequence length="705" mass="77609">MGRVIQDSDDENELPSPLAQREDISGGEKNVELKSSSGISYDTEDSHMLNSSVELLRGIQAAQNELATSTKASKIGNTGDMPGERMGILMSSSRREQAKKISNSSCKYSETLASENSECVEALRYENSHIRREIKDDWLPSTLQHDFVEHNPTVLFSEQSSTIPDNTMSQQRMIQQALVANMPPEFLTQDKKNPTQNSDSSIPWSAYKDSPKKTQASSPEKRSSSSIPSVVQSTSSSKRRSQTVDVCGSDSKPALCKSQDEGVFNANTSVHESKVPSQENQVMMAASPKTREIDPNLVQRPSQATYDQPNADSRGKADESKTDSMKSKNIKTFDTEALELEADELCLDIPREQSKFRALRSKSTVATENDQLRTEEEALGPRTKRRKTTHETFWTSTQHLESSSSVLPLASRYETLERATIYPSQPNKIDEIHVIADKENHSPSTQYRPAEASKISKSNSRSPFVEVPVAPTNGTDRHTAQIDELIPNATTTTPASSLHPTLSPTVASYRKAKAGRSHTIAIPVHSQRKSVVDSDESEIELSPVKASATNFGLSTKAPDAASMLGNPQATRSKRKVGCSRQVNATDLAAADAEYHDQETSKYESGEKNHEIKTASFSEKLKYSETNSDHSSIVLKISGEETPPAPSIRSHELAEQQVSDHVKTPESKSLTVKSSSHSPLNRGKVLYRVGLSRRARIAPLLKITRK</sequence>
<dbReference type="AlphaFoldDB" id="A0A0D2AJM9"/>
<gene>
    <name evidence="2" type="ORF">PV09_02469</name>
</gene>
<dbReference type="HOGENOM" id="CLU_399128_0_0_1"/>
<feature type="region of interest" description="Disordered" evidence="1">
    <location>
        <begin position="441"/>
        <end position="465"/>
    </location>
</feature>
<dbReference type="STRING" id="253628.A0A0D2AJM9"/>
<dbReference type="RefSeq" id="XP_016216654.1">
    <property type="nucleotide sequence ID" value="XM_016355518.1"/>
</dbReference>
<dbReference type="VEuPathDB" id="FungiDB:PV09_02469"/>
<dbReference type="InParanoid" id="A0A0D2AJM9"/>
<feature type="region of interest" description="Disordered" evidence="1">
    <location>
        <begin position="187"/>
        <end position="257"/>
    </location>
</feature>
<evidence type="ECO:0000256" key="1">
    <source>
        <dbReference type="SAM" id="MobiDB-lite"/>
    </source>
</evidence>
<feature type="compositionally biased region" description="Polar residues" evidence="1">
    <location>
        <begin position="270"/>
        <end position="281"/>
    </location>
</feature>
<feature type="region of interest" description="Disordered" evidence="1">
    <location>
        <begin position="1"/>
        <end position="45"/>
    </location>
</feature>
<feature type="compositionally biased region" description="Polar residues" evidence="1">
    <location>
        <begin position="299"/>
        <end position="311"/>
    </location>
</feature>
<feature type="compositionally biased region" description="Basic and acidic residues" evidence="1">
    <location>
        <begin position="313"/>
        <end position="327"/>
    </location>
</feature>
<protein>
    <submittedName>
        <fullName evidence="2">Uncharacterized protein</fullName>
    </submittedName>
</protein>
<feature type="region of interest" description="Disordered" evidence="1">
    <location>
        <begin position="638"/>
        <end position="678"/>
    </location>
</feature>
<proteinExistence type="predicted"/>
<keyword evidence="3" id="KW-1185">Reference proteome</keyword>
<dbReference type="EMBL" id="KN847534">
    <property type="protein sequence ID" value="KIW06785.1"/>
    <property type="molecule type" value="Genomic_DNA"/>
</dbReference>
<accession>A0A0D2AJM9</accession>
<name>A0A0D2AJM9_9PEZI</name>
<feature type="compositionally biased region" description="Low complexity" evidence="1">
    <location>
        <begin position="224"/>
        <end position="236"/>
    </location>
</feature>
<dbReference type="Proteomes" id="UP000053259">
    <property type="component" value="Unassembled WGS sequence"/>
</dbReference>
<feature type="region of interest" description="Disordered" evidence="1">
    <location>
        <begin position="556"/>
        <end position="610"/>
    </location>
</feature>
<dbReference type="GeneID" id="27310442"/>
<feature type="region of interest" description="Disordered" evidence="1">
    <location>
        <begin position="270"/>
        <end position="327"/>
    </location>
</feature>
<feature type="compositionally biased region" description="Basic and acidic residues" evidence="1">
    <location>
        <begin position="648"/>
        <end position="665"/>
    </location>
</feature>
<feature type="compositionally biased region" description="Polar residues" evidence="1">
    <location>
        <begin position="194"/>
        <end position="203"/>
    </location>
</feature>
<feature type="compositionally biased region" description="Low complexity" evidence="1">
    <location>
        <begin position="666"/>
        <end position="677"/>
    </location>
</feature>
<evidence type="ECO:0000313" key="3">
    <source>
        <dbReference type="Proteomes" id="UP000053259"/>
    </source>
</evidence>